<dbReference type="NCBIfam" id="TIGR02490">
    <property type="entry name" value="flgF"/>
    <property type="match status" value="1"/>
</dbReference>
<dbReference type="Pfam" id="PF00460">
    <property type="entry name" value="Flg_bb_rod"/>
    <property type="match status" value="1"/>
</dbReference>
<evidence type="ECO:0000259" key="7">
    <source>
        <dbReference type="Pfam" id="PF22692"/>
    </source>
</evidence>
<keyword evidence="8" id="KW-0969">Cilium</keyword>
<organism evidence="8 9">
    <name type="scientific">Paracoccus jeotgali</name>
    <dbReference type="NCBI Taxonomy" id="2065379"/>
    <lineage>
        <taxon>Bacteria</taxon>
        <taxon>Pseudomonadati</taxon>
        <taxon>Pseudomonadota</taxon>
        <taxon>Alphaproteobacteria</taxon>
        <taxon>Rhodobacterales</taxon>
        <taxon>Paracoccaceae</taxon>
        <taxon>Paracoccus</taxon>
    </lineage>
</organism>
<keyword evidence="9" id="KW-1185">Reference proteome</keyword>
<proteinExistence type="inferred from homology"/>
<evidence type="ECO:0000256" key="2">
    <source>
        <dbReference type="ARBA" id="ARBA00009677"/>
    </source>
</evidence>
<dbReference type="Proteomes" id="UP000234882">
    <property type="component" value="Chromosome"/>
</dbReference>
<reference evidence="9" key="1">
    <citation type="submission" date="2017-12" db="EMBL/GenBank/DDBJ databases">
        <title>Genomic analysis of Paracoccus sp. CBA4604.</title>
        <authorList>
            <person name="Roh S.W."/>
            <person name="Kim J.Y."/>
            <person name="Kim J.S."/>
        </authorList>
    </citation>
    <scope>NUCLEOTIDE SEQUENCE [LARGE SCALE GENOMIC DNA]</scope>
    <source>
        <strain evidence="9">CBA4604</strain>
    </source>
</reference>
<feature type="domain" description="Flagellar basal body rod protein N-terminal" evidence="5">
    <location>
        <begin position="6"/>
        <end position="35"/>
    </location>
</feature>
<feature type="domain" description="Flagellar basal-body/hook protein C-terminal" evidence="6">
    <location>
        <begin position="191"/>
        <end position="234"/>
    </location>
</feature>
<dbReference type="InterPro" id="IPR019776">
    <property type="entry name" value="Flagellar_basal_body_rod_CS"/>
</dbReference>
<dbReference type="RefSeq" id="WP_101499904.1">
    <property type="nucleotide sequence ID" value="NZ_CP025583.1"/>
</dbReference>
<dbReference type="SUPFAM" id="SSF117143">
    <property type="entry name" value="Flagellar hook protein flgE"/>
    <property type="match status" value="1"/>
</dbReference>
<dbReference type="GO" id="GO:0030694">
    <property type="term" value="C:bacterial-type flagellum basal body, rod"/>
    <property type="evidence" value="ECO:0007669"/>
    <property type="project" value="UniProtKB-UniRule"/>
</dbReference>
<comment type="subcellular location">
    <subcellularLocation>
        <location evidence="1 4">Bacterial flagellum basal body</location>
    </subcellularLocation>
</comment>
<keyword evidence="8" id="KW-0966">Cell projection</keyword>
<evidence type="ECO:0000313" key="9">
    <source>
        <dbReference type="Proteomes" id="UP000234882"/>
    </source>
</evidence>
<dbReference type="InterPro" id="IPR037925">
    <property type="entry name" value="FlgE/F/G-like"/>
</dbReference>
<dbReference type="NCBIfam" id="NF009332">
    <property type="entry name" value="PRK12690.1"/>
    <property type="match status" value="1"/>
</dbReference>
<dbReference type="AlphaFoldDB" id="A0A2K9MFZ2"/>
<accession>A0A2K9MFZ2</accession>
<dbReference type="OrthoDB" id="9804559at2"/>
<dbReference type="Pfam" id="PF06429">
    <property type="entry name" value="Flg_bbr_C"/>
    <property type="match status" value="1"/>
</dbReference>
<dbReference type="PANTHER" id="PTHR30435">
    <property type="entry name" value="FLAGELLAR PROTEIN"/>
    <property type="match status" value="1"/>
</dbReference>
<keyword evidence="3 4" id="KW-0975">Bacterial flagellum</keyword>
<dbReference type="EMBL" id="CP025583">
    <property type="protein sequence ID" value="AUM74558.1"/>
    <property type="molecule type" value="Genomic_DNA"/>
</dbReference>
<dbReference type="InterPro" id="IPR001444">
    <property type="entry name" value="Flag_bb_rod_N"/>
</dbReference>
<protein>
    <recommendedName>
        <fullName evidence="4">Flagellar basal-body rod protein FlgF</fullName>
    </recommendedName>
</protein>
<dbReference type="KEGG" id="paru:CYR75_09935"/>
<dbReference type="InterPro" id="IPR020013">
    <property type="entry name" value="Flagellar_FlgE/F/G"/>
</dbReference>
<feature type="domain" description="Flagellar hook protein FlgE/F/G-like D1" evidence="7">
    <location>
        <begin position="82"/>
        <end position="148"/>
    </location>
</feature>
<evidence type="ECO:0000259" key="6">
    <source>
        <dbReference type="Pfam" id="PF06429"/>
    </source>
</evidence>
<comment type="subunit">
    <text evidence="4">The basal body constitutes a major portion of the flagellar organelle and consists of five rings (E,L,P,S, and M) mounted on a central rod. The rod consists of about 26 subunits of FlgG in the distal portion, and FlgB, FlgC and FlgF are thought to build up the proximal portion of the rod with about 6 subunits each.</text>
</comment>
<dbReference type="PANTHER" id="PTHR30435:SF19">
    <property type="entry name" value="FLAGELLAR BASAL-BODY ROD PROTEIN FLGG"/>
    <property type="match status" value="1"/>
</dbReference>
<dbReference type="InterPro" id="IPR053967">
    <property type="entry name" value="LlgE_F_G-like_D1"/>
</dbReference>
<dbReference type="GO" id="GO:0071978">
    <property type="term" value="P:bacterial-type flagellum-dependent swarming motility"/>
    <property type="evidence" value="ECO:0007669"/>
    <property type="project" value="TreeGrafter"/>
</dbReference>
<dbReference type="InterPro" id="IPR010930">
    <property type="entry name" value="Flg_bb/hook_C_dom"/>
</dbReference>
<name>A0A2K9MFZ2_9RHOB</name>
<gene>
    <name evidence="8" type="primary">flgF</name>
    <name evidence="8" type="ORF">CYR75_09935</name>
</gene>
<evidence type="ECO:0000256" key="1">
    <source>
        <dbReference type="ARBA" id="ARBA00004117"/>
    </source>
</evidence>
<evidence type="ECO:0000259" key="5">
    <source>
        <dbReference type="Pfam" id="PF00460"/>
    </source>
</evidence>
<keyword evidence="8" id="KW-0282">Flagellum</keyword>
<comment type="similarity">
    <text evidence="2 4">Belongs to the flagella basal body rod proteins family.</text>
</comment>
<evidence type="ECO:0000256" key="4">
    <source>
        <dbReference type="RuleBase" id="RU362116"/>
    </source>
</evidence>
<sequence length="239" mass="25310">MDNAIYASLTRQSGLMREMRVIANNIANAETNGYRREGVIFSEYLTATGDGREGLSMAHARGRLLDLGQAGISQTGGTYDLAIDGSGFFALQTPEGTRLTRAGAFLVSAEGELMTAAGHRLLDEGLAPIAVPPGARQVAVGADGTLSADGEAFGRVGVFATPDPATMLRSGGTMFTADEAALAPAEDARVQQGFLEDSNVDPIAEISRMIEVQRAYEMGANLLDREDRRIRDAITALTR</sequence>
<evidence type="ECO:0000256" key="3">
    <source>
        <dbReference type="ARBA" id="ARBA00023143"/>
    </source>
</evidence>
<dbReference type="PROSITE" id="PS00588">
    <property type="entry name" value="FLAGELLA_BB_ROD"/>
    <property type="match status" value="1"/>
</dbReference>
<dbReference type="Pfam" id="PF22692">
    <property type="entry name" value="LlgE_F_G_D1"/>
    <property type="match status" value="1"/>
</dbReference>
<dbReference type="InterPro" id="IPR012836">
    <property type="entry name" value="FlgF"/>
</dbReference>
<evidence type="ECO:0000313" key="8">
    <source>
        <dbReference type="EMBL" id="AUM74558.1"/>
    </source>
</evidence>
<dbReference type="NCBIfam" id="TIGR03506">
    <property type="entry name" value="FlgEFG_subfam"/>
    <property type="match status" value="1"/>
</dbReference>